<reference evidence="2" key="1">
    <citation type="submission" date="2006-07" db="EMBL/GenBank/DDBJ databases">
        <title>Complete sequence of Thiomicrospira crunogena XCL-2.</title>
        <authorList>
            <consortium name="US DOE Joint Genome Institute"/>
            <person name="Copeland A."/>
            <person name="Lucas S."/>
            <person name="Lapidus A."/>
            <person name="Barry K."/>
            <person name="Detter J.C."/>
            <person name="Glavina del Rio T."/>
            <person name="Hammon N."/>
            <person name="Israni S."/>
            <person name="Dalin E."/>
            <person name="Tice H."/>
            <person name="Pitluck S."/>
            <person name="Chain P."/>
            <person name="Malfatti S."/>
            <person name="Shin M."/>
            <person name="Vergez L."/>
            <person name="Schmutz J."/>
            <person name="Larimer F."/>
            <person name="Land M."/>
            <person name="Hauser L."/>
            <person name="Kyrpides N."/>
            <person name="Lykidis A."/>
            <person name="Scott K.M."/>
            <person name="Sievert S."/>
            <person name="Kerfeld C."/>
            <person name="Freyermuth S."/>
            <person name="Dobrinski K."/>
            <person name="Boller A."/>
            <person name="Fitzpatrick K."/>
            <person name="Thoma P."/>
            <person name="Moore J."/>
            <person name="Richardson P."/>
        </authorList>
    </citation>
    <scope>NUCLEOTIDE SEQUENCE</scope>
    <source>
        <strain evidence="2">XCL-2</strain>
    </source>
</reference>
<dbReference type="InterPro" id="IPR013976">
    <property type="entry name" value="HDOD"/>
</dbReference>
<dbReference type="AlphaFoldDB" id="Q31F11"/>
<dbReference type="HOGENOM" id="CLU_048246_4_2_6"/>
<evidence type="ECO:0000313" key="2">
    <source>
        <dbReference type="EMBL" id="ABB42262.1"/>
    </source>
</evidence>
<dbReference type="Gene3D" id="1.10.3210.10">
    <property type="entry name" value="Hypothetical protein af1432"/>
    <property type="match status" value="1"/>
</dbReference>
<dbReference type="InterPro" id="IPR006675">
    <property type="entry name" value="HDIG_dom"/>
</dbReference>
<dbReference type="PANTHER" id="PTHR33525:SF3">
    <property type="entry name" value="RIBONUCLEASE Y"/>
    <property type="match status" value="1"/>
</dbReference>
<dbReference type="EMBL" id="CP000109">
    <property type="protein sequence ID" value="ABB42262.1"/>
    <property type="molecule type" value="Genomic_DNA"/>
</dbReference>
<gene>
    <name evidence="2" type="ordered locus">Tcr_1670</name>
</gene>
<dbReference type="STRING" id="317025.Tcr_1670"/>
<dbReference type="Pfam" id="PF08668">
    <property type="entry name" value="HDOD"/>
    <property type="match status" value="1"/>
</dbReference>
<accession>Q31F11</accession>
<dbReference type="PANTHER" id="PTHR33525">
    <property type="match status" value="1"/>
</dbReference>
<dbReference type="PROSITE" id="PS51833">
    <property type="entry name" value="HDOD"/>
    <property type="match status" value="1"/>
</dbReference>
<dbReference type="eggNOG" id="COG1639">
    <property type="taxonomic scope" value="Bacteria"/>
</dbReference>
<dbReference type="KEGG" id="tcx:Tcr_1670"/>
<feature type="domain" description="HDOD" evidence="1">
    <location>
        <begin position="31"/>
        <end position="224"/>
    </location>
</feature>
<protein>
    <submittedName>
        <fullName evidence="2">Putative signal transduction protein</fullName>
    </submittedName>
</protein>
<proteinExistence type="predicted"/>
<name>Q31F11_HYDCU</name>
<organism evidence="2">
    <name type="scientific">Hydrogenovibrio crunogenus (strain DSM 25203 / XCL-2)</name>
    <name type="common">Thiomicrospira crunogena</name>
    <dbReference type="NCBI Taxonomy" id="317025"/>
    <lineage>
        <taxon>Bacteria</taxon>
        <taxon>Pseudomonadati</taxon>
        <taxon>Pseudomonadota</taxon>
        <taxon>Gammaproteobacteria</taxon>
        <taxon>Thiotrichales</taxon>
        <taxon>Piscirickettsiaceae</taxon>
        <taxon>Hydrogenovibrio</taxon>
    </lineage>
</organism>
<dbReference type="InterPro" id="IPR052340">
    <property type="entry name" value="RNase_Y/CdgJ"/>
</dbReference>
<dbReference type="NCBIfam" id="TIGR00277">
    <property type="entry name" value="HDIG"/>
    <property type="match status" value="1"/>
</dbReference>
<dbReference type="SUPFAM" id="SSF109604">
    <property type="entry name" value="HD-domain/PDEase-like"/>
    <property type="match status" value="1"/>
</dbReference>
<sequence>MSAVQDVQEKKQAKPNVSRVILERLKVLDDLPRFPNALMKLEQMLSSNKDVHLDEVAALVAQDPRLTAGIIGAVNSARYSPGYNITNIEEAVQRLGTQDVRMMAHAINYQSTVKTKPPFSEKEFMRHAMLSAFIAQALAKAVHFDQGEAFLCGLMHDLGAYLLAIESRDKYKQVMQDSAGDAAFFVQAEQSVFGTNHAVLGGRLLQQWRFPKEVVMGVALHHAPHTAPEEFQNYAYLTYLAEQGAFFGGLTNGVVTHKGDIPTDTLLNGLDYFGLTLEHYNDLVLSATELAKESSLI</sequence>
<evidence type="ECO:0000259" key="1">
    <source>
        <dbReference type="PROSITE" id="PS51833"/>
    </source>
</evidence>